<feature type="domain" description="Cadherin" evidence="14">
    <location>
        <begin position="907"/>
        <end position="993"/>
    </location>
</feature>
<dbReference type="InterPro" id="IPR015919">
    <property type="entry name" value="Cadherin-like_sf"/>
</dbReference>
<evidence type="ECO:0000256" key="9">
    <source>
        <dbReference type="ARBA" id="ARBA00023136"/>
    </source>
</evidence>
<keyword evidence="9 12" id="KW-0472">Membrane</keyword>
<gene>
    <name evidence="15" type="ORF">JOQ06_024197</name>
</gene>
<keyword evidence="2" id="KW-1003">Cell membrane</keyword>
<dbReference type="InterPro" id="IPR032455">
    <property type="entry name" value="Cadherin_C"/>
</dbReference>
<evidence type="ECO:0000256" key="3">
    <source>
        <dbReference type="ARBA" id="ARBA00022692"/>
    </source>
</evidence>
<dbReference type="PANTHER" id="PTHR24028">
    <property type="entry name" value="CADHERIN-87A"/>
    <property type="match status" value="1"/>
</dbReference>
<dbReference type="InterPro" id="IPR050174">
    <property type="entry name" value="Protocadherin/Cadherin-CA"/>
</dbReference>
<dbReference type="EMBL" id="JAPTMU010000003">
    <property type="protein sequence ID" value="KAJ4946532.1"/>
    <property type="molecule type" value="Genomic_DNA"/>
</dbReference>
<evidence type="ECO:0000256" key="1">
    <source>
        <dbReference type="ARBA" id="ARBA00004251"/>
    </source>
</evidence>
<feature type="transmembrane region" description="Helical" evidence="12">
    <location>
        <begin position="1121"/>
        <end position="1144"/>
    </location>
</feature>
<dbReference type="InterPro" id="IPR002126">
    <property type="entry name" value="Cadherin-like_dom"/>
</dbReference>
<dbReference type="FunFam" id="2.60.40.60:FF:000006">
    <property type="entry name" value="Protocadherin alpha 2"/>
    <property type="match status" value="2"/>
</dbReference>
<evidence type="ECO:0000256" key="10">
    <source>
        <dbReference type="ARBA" id="ARBA00023180"/>
    </source>
</evidence>
<feature type="domain" description="Cadherin" evidence="14">
    <location>
        <begin position="28"/>
        <end position="134"/>
    </location>
</feature>
<dbReference type="SMART" id="SM00112">
    <property type="entry name" value="CA"/>
    <property type="match status" value="9"/>
</dbReference>
<keyword evidence="7" id="KW-0130">Cell adhesion</keyword>
<dbReference type="GO" id="GO:0005886">
    <property type="term" value="C:plasma membrane"/>
    <property type="evidence" value="ECO:0007669"/>
    <property type="project" value="UniProtKB-SubCell"/>
</dbReference>
<dbReference type="Pfam" id="PF16492">
    <property type="entry name" value="Cadherin_C_2"/>
    <property type="match status" value="4"/>
</dbReference>
<dbReference type="Gene3D" id="2.60.40.60">
    <property type="entry name" value="Cadherins"/>
    <property type="match status" value="10"/>
</dbReference>
<keyword evidence="4 13" id="KW-0732">Signal</keyword>
<evidence type="ECO:0000259" key="14">
    <source>
        <dbReference type="PROSITE" id="PS50268"/>
    </source>
</evidence>
<keyword evidence="10" id="KW-0325">Glycoprotein</keyword>
<feature type="transmembrane region" description="Helical" evidence="12">
    <location>
        <begin position="404"/>
        <end position="427"/>
    </location>
</feature>
<feature type="signal peptide" evidence="13">
    <location>
        <begin position="1"/>
        <end position="30"/>
    </location>
</feature>
<name>A0AAD6FUL9_9TELE</name>
<keyword evidence="16" id="KW-1185">Reference proteome</keyword>
<keyword evidence="5" id="KW-0677">Repeat</keyword>
<evidence type="ECO:0000256" key="8">
    <source>
        <dbReference type="ARBA" id="ARBA00022989"/>
    </source>
</evidence>
<evidence type="ECO:0000256" key="2">
    <source>
        <dbReference type="ARBA" id="ARBA00022475"/>
    </source>
</evidence>
<dbReference type="GO" id="GO:0007156">
    <property type="term" value="P:homophilic cell adhesion via plasma membrane adhesion molecules"/>
    <property type="evidence" value="ECO:0007669"/>
    <property type="project" value="InterPro"/>
</dbReference>
<keyword evidence="3 12" id="KW-0812">Transmembrane</keyword>
<protein>
    <recommendedName>
        <fullName evidence="14">Cadherin domain-containing protein</fullName>
    </recommendedName>
</protein>
<organism evidence="15 16">
    <name type="scientific">Pogonophryne albipinna</name>
    <dbReference type="NCBI Taxonomy" id="1090488"/>
    <lineage>
        <taxon>Eukaryota</taxon>
        <taxon>Metazoa</taxon>
        <taxon>Chordata</taxon>
        <taxon>Craniata</taxon>
        <taxon>Vertebrata</taxon>
        <taxon>Euteleostomi</taxon>
        <taxon>Actinopterygii</taxon>
        <taxon>Neopterygii</taxon>
        <taxon>Teleostei</taxon>
        <taxon>Neoteleostei</taxon>
        <taxon>Acanthomorphata</taxon>
        <taxon>Eupercaria</taxon>
        <taxon>Perciformes</taxon>
        <taxon>Notothenioidei</taxon>
        <taxon>Pogonophryne</taxon>
    </lineage>
</organism>
<dbReference type="InterPro" id="IPR013164">
    <property type="entry name" value="Cadherin_N"/>
</dbReference>
<feature type="transmembrane region" description="Helical" evidence="12">
    <location>
        <begin position="744"/>
        <end position="767"/>
    </location>
</feature>
<dbReference type="CDD" id="cd11304">
    <property type="entry name" value="Cadherin_repeat"/>
    <property type="match status" value="9"/>
</dbReference>
<feature type="domain" description="Cadherin" evidence="14">
    <location>
        <begin position="291"/>
        <end position="390"/>
    </location>
</feature>
<accession>A0AAD6FUL9</accession>
<evidence type="ECO:0000256" key="13">
    <source>
        <dbReference type="SAM" id="SignalP"/>
    </source>
</evidence>
<feature type="domain" description="Cadherin" evidence="14">
    <location>
        <begin position="522"/>
        <end position="616"/>
    </location>
</feature>
<reference evidence="15" key="1">
    <citation type="submission" date="2022-11" db="EMBL/GenBank/DDBJ databases">
        <title>Chromosome-level genome of Pogonophryne albipinna.</title>
        <authorList>
            <person name="Jo E."/>
        </authorList>
    </citation>
    <scope>NUCLEOTIDE SEQUENCE</scope>
    <source>
        <strain evidence="15">SGF0006</strain>
        <tissue evidence="15">Muscle</tissue>
    </source>
</reference>
<evidence type="ECO:0000256" key="12">
    <source>
        <dbReference type="SAM" id="Phobius"/>
    </source>
</evidence>
<evidence type="ECO:0000256" key="11">
    <source>
        <dbReference type="PROSITE-ProRule" id="PRU00043"/>
    </source>
</evidence>
<sequence>MEQRTCEMRREREWFLRCVVAVLLWSAASAQIRYSISEEVNEGTVVGNIVKDLGLDKSTLKYRKYRIVSSNADPLFHVNQNDGVLYVSRKIDREDVCAQSSTCLMNLKTVLENPLEVHYVVVEVLDINDHSPSFPEEVKQLDIFESVLPGARFQLKASRDPDSGPFSVQHYKLSQNDYFRLEVRDKGEDALDRDENDNAQITYHILRDGSEGKKVTSFLNINSETGDILALKSFDFETLKTFQFQVVATDSGTPSLSSNVTVHVFILDQNDNTPVILYPVSSNGSAEGVEEIPRNVNAGHLVTKVRAYDADIGYNGWLLFSLQEVTAHSLFGLDRYTGQIRTLRSFTETDETEHKLLILVKDNGNVSLSATATVVVKLVEPREAFAAADVKSATTDDEDNNVTFYLMITLGSVSTLFLISIIVLIAMQCSKSTDYTSKYLQETNYDGTLCHSIQYRSGDKRYMLVGPRMSIGSTIVPGSHANTLVLPDRRGTSTEEVKIGTAVGNIAKDLGVDKSTLKERGYRIVYGSTEPPFRVNQDDGILYVNQIIDREEVCDRSKVCVIDLKTVLENPLEVHYVAVEILDFQVVATDSGTPSLSSNVTVHVFILDQNDNAPVILYPVSSNGSAEGVEEIPRNVNAGHLVTKVRAYDADIGYNGWLLFSLQEVTAHSLFGLDRYTGQIRTLRSFTETDEAEHKLLILVKDNGNVSLSATATVVVKLVEPREAFAAADVKSATKDDEDNNVTFYLMITLGSVSTLFLISIIVLIAMQCSKSTDYTSKYLQETNYDGTLCHSIQYRSGDKRYMLVGPRMSIGSTIVPGSHANTLVLPDRRGTSTENDGVLYVSRKIDREGVCERSNEEKTLEISESVLPGARFPLQAARDPDGGPFTVQQYKLSHNGHFRLEVKDHAFDRDENDNAQINYHILRDGSEGNKLTSFLNINSETGDILALKSFDFETLKTFQFQVVATDSGTPSLSSNVTVHVFLLDQNDNAPVILYPVSSNGSAEGVEEIPRNVNAGHLVTKVRAYDADIGYNGWLLFSLQEVTAHSLFGLDRYTGQIRTLRSFTETDEAEHKLLILVKDNGNVSLSATATVVVKLVEPREAFAAADVKSATKDDEDNNVTFYLMITLGSVSTLFLISIIVLIAMQCSKSTDYTSKYLQETNYDGTLCHSIQYRSGDKRYMLVGPRMSIGSTIVPGSHANTLVLPDRRGTSTENDGVLYVSRKIDREGVCERSNEEKTLEISESVLPGARFPLQAARDPDGGPFTVQQYKLSHNGHFRLEVKDHAFDRDEKDNALITYHILRDGSEGNKLTSYLNINSETGDILALKSFDFETLKTFQLQVVATDSGAPSLSSNVTVHVFILDQNDNAPVILYPVSSNGSAEGVEEIPRNVNAGHLVTKVRAYDADIGYNGWLLFSLQEVTAHSLFGLDRYTGQIRTLRSFTETDEAEHKLLILVKDNGNVSLSATATVVVKLVEPREAFAAADVKSATTDDEDNNVTFYLMLTLGSVSTLFLISIIVLIAMQCSKSTDYTSKYLQETNYDGTLCHSIQYRSGDKRYMLVGPRMSIGSTIVPGSHANTLVLPDRRGTSTEVR</sequence>
<dbReference type="SUPFAM" id="SSF49313">
    <property type="entry name" value="Cadherin-like"/>
    <property type="match status" value="10"/>
</dbReference>
<evidence type="ECO:0000313" key="16">
    <source>
        <dbReference type="Proteomes" id="UP001219934"/>
    </source>
</evidence>
<evidence type="ECO:0000256" key="4">
    <source>
        <dbReference type="ARBA" id="ARBA00022729"/>
    </source>
</evidence>
<dbReference type="GO" id="GO:0005509">
    <property type="term" value="F:calcium ion binding"/>
    <property type="evidence" value="ECO:0007669"/>
    <property type="project" value="UniProtKB-UniRule"/>
</dbReference>
<feature type="domain" description="Cadherin" evidence="14">
    <location>
        <begin position="1385"/>
        <end position="1484"/>
    </location>
</feature>
<evidence type="ECO:0000313" key="15">
    <source>
        <dbReference type="EMBL" id="KAJ4946532.1"/>
    </source>
</evidence>
<feature type="domain" description="Cadherin" evidence="14">
    <location>
        <begin position="1008"/>
        <end position="1107"/>
    </location>
</feature>
<keyword evidence="6 11" id="KW-0106">Calcium</keyword>
<dbReference type="Pfam" id="PF08266">
    <property type="entry name" value="Cadherin_2"/>
    <property type="match status" value="2"/>
</dbReference>
<dbReference type="PROSITE" id="PS00232">
    <property type="entry name" value="CADHERIN_1"/>
    <property type="match status" value="4"/>
</dbReference>
<proteinExistence type="predicted"/>
<evidence type="ECO:0000256" key="6">
    <source>
        <dbReference type="ARBA" id="ARBA00022837"/>
    </source>
</evidence>
<dbReference type="PANTHER" id="PTHR24028:SF290">
    <property type="entry name" value="PROTOCADHERIN 2 ALPHA A 15-RELATED"/>
    <property type="match status" value="1"/>
</dbReference>
<feature type="transmembrane region" description="Helical" evidence="12">
    <location>
        <begin position="1498"/>
        <end position="1521"/>
    </location>
</feature>
<comment type="caution">
    <text evidence="15">The sequence shown here is derived from an EMBL/GenBank/DDBJ whole genome shotgun (WGS) entry which is preliminary data.</text>
</comment>
<evidence type="ECO:0000256" key="7">
    <source>
        <dbReference type="ARBA" id="ARBA00022889"/>
    </source>
</evidence>
<dbReference type="Pfam" id="PF00028">
    <property type="entry name" value="Cadherin"/>
    <property type="match status" value="7"/>
</dbReference>
<dbReference type="GO" id="GO:0009653">
    <property type="term" value="P:anatomical structure morphogenesis"/>
    <property type="evidence" value="ECO:0007669"/>
    <property type="project" value="UniProtKB-ARBA"/>
</dbReference>
<feature type="domain" description="Cadherin" evidence="14">
    <location>
        <begin position="631"/>
        <end position="730"/>
    </location>
</feature>
<comment type="subcellular location">
    <subcellularLocation>
        <location evidence="1">Cell membrane</location>
        <topology evidence="1">Single-pass type I membrane protein</topology>
    </subcellularLocation>
</comment>
<dbReference type="PRINTS" id="PR00205">
    <property type="entry name" value="CADHERIN"/>
</dbReference>
<dbReference type="InterPro" id="IPR020894">
    <property type="entry name" value="Cadherin_CS"/>
</dbReference>
<feature type="chain" id="PRO_5042240788" description="Cadherin domain-containing protein" evidence="13">
    <location>
        <begin position="31"/>
        <end position="1591"/>
    </location>
</feature>
<feature type="domain" description="Cadherin" evidence="14">
    <location>
        <begin position="1284"/>
        <end position="1370"/>
    </location>
</feature>
<dbReference type="Proteomes" id="UP001219934">
    <property type="component" value="Unassembled WGS sequence"/>
</dbReference>
<dbReference type="FunFam" id="2.60.40.60:FF:000001">
    <property type="entry name" value="Protocadherin alpha 2"/>
    <property type="match status" value="3"/>
</dbReference>
<dbReference type="PROSITE" id="PS50268">
    <property type="entry name" value="CADHERIN_2"/>
    <property type="match status" value="9"/>
</dbReference>
<feature type="domain" description="Cadherin" evidence="14">
    <location>
        <begin position="190"/>
        <end position="276"/>
    </location>
</feature>
<dbReference type="FunFam" id="2.60.40.60:FF:000004">
    <property type="entry name" value="Protocadherin 1 gamma 2"/>
    <property type="match status" value="4"/>
</dbReference>
<evidence type="ECO:0000256" key="5">
    <source>
        <dbReference type="ARBA" id="ARBA00022737"/>
    </source>
</evidence>
<keyword evidence="8 12" id="KW-1133">Transmembrane helix</keyword>